<feature type="binding site" evidence="7">
    <location>
        <position position="495"/>
    </location>
    <ligand>
        <name>D-alanine</name>
        <dbReference type="ChEBI" id="CHEBI:57416"/>
    </ligand>
</feature>
<name>A0A6M0H535_9CLOT</name>
<dbReference type="Pfam" id="PF13193">
    <property type="entry name" value="AMP-binding_C"/>
    <property type="match status" value="1"/>
</dbReference>
<feature type="binding site" evidence="7">
    <location>
        <begin position="152"/>
        <end position="153"/>
    </location>
    <ligand>
        <name>ATP</name>
        <dbReference type="ChEBI" id="CHEBI:30616"/>
    </ligand>
</feature>
<comment type="pathway">
    <text evidence="7">Cell wall biogenesis; lipoteichoic acid biosynthesis.</text>
</comment>
<dbReference type="InterPro" id="IPR000873">
    <property type="entry name" value="AMP-dep_synth/lig_dom"/>
</dbReference>
<comment type="function">
    <text evidence="5 7">Catalyzes the first step in the D-alanylation of lipoteichoic acid (LTA), the activation of D-alanine and its transfer onto the D-alanyl carrier protein (Dcp) DltC. In an ATP-dependent two-step reaction, forms a high energy D-alanyl-AMP intermediate, followed by transfer of the D-alanyl residue as a thiol ester to the phosphopantheinyl prosthetic group of the Dcp. D-alanylation of LTA plays an important role in modulating the properties of the cell wall in Gram-positive bacteria, influencing the net charge of the cell wall.</text>
</comment>
<dbReference type="EMBL" id="JAAGPU010000011">
    <property type="protein sequence ID" value="NEU04692.1"/>
    <property type="molecule type" value="Genomic_DNA"/>
</dbReference>
<dbReference type="RefSeq" id="WP_061997050.1">
    <property type="nucleotide sequence ID" value="NZ_JAAGPU010000011.1"/>
</dbReference>
<dbReference type="InterPro" id="IPR010072">
    <property type="entry name" value="DltA"/>
</dbReference>
<evidence type="ECO:0000256" key="1">
    <source>
        <dbReference type="ARBA" id="ARBA00022490"/>
    </source>
</evidence>
<accession>A0A6M0H535</accession>
<dbReference type="HAMAP" id="MF_00593">
    <property type="entry name" value="DltA"/>
    <property type="match status" value="1"/>
</dbReference>
<dbReference type="PANTHER" id="PTHR45398">
    <property type="match status" value="1"/>
</dbReference>
<evidence type="ECO:0000256" key="3">
    <source>
        <dbReference type="ARBA" id="ARBA00022741"/>
    </source>
</evidence>
<keyword evidence="1 7" id="KW-0963">Cytoplasm</keyword>
<reference evidence="10 11" key="1">
    <citation type="submission" date="2020-02" db="EMBL/GenBank/DDBJ databases">
        <title>Genome assembly of a novel Clostridium senegalense strain.</title>
        <authorList>
            <person name="Gupta T.B."/>
            <person name="Jauregui R."/>
            <person name="Maclean P."/>
            <person name="Nawarathana A."/>
            <person name="Brightwell G."/>
        </authorList>
    </citation>
    <scope>NUCLEOTIDE SEQUENCE [LARGE SCALE GENOMIC DNA]</scope>
    <source>
        <strain evidence="10 11">AGRFS4</strain>
    </source>
</reference>
<dbReference type="Gene3D" id="3.40.50.12780">
    <property type="entry name" value="N-terminal domain of ligase-like"/>
    <property type="match status" value="1"/>
</dbReference>
<protein>
    <recommendedName>
        <fullName evidence="7">D-alanine--D-alanyl carrier protein ligase</fullName>
        <shortName evidence="7">DCL</shortName>
        <ecNumber evidence="7">6.2.1.54</ecNumber>
    </recommendedName>
    <alternativeName>
        <fullName evidence="7">D-alanine--poly(phosphoribitol) ligase subunit 1</fullName>
    </alternativeName>
    <alternativeName>
        <fullName evidence="7">D-alanine-activating enzyme</fullName>
        <shortName evidence="7">DAE</shortName>
    </alternativeName>
</protein>
<evidence type="ECO:0000256" key="5">
    <source>
        <dbReference type="ARBA" id="ARBA00054605"/>
    </source>
</evidence>
<evidence type="ECO:0000259" key="9">
    <source>
        <dbReference type="Pfam" id="PF13193"/>
    </source>
</evidence>
<feature type="binding site" evidence="7">
    <location>
        <begin position="397"/>
        <end position="400"/>
    </location>
    <ligand>
        <name>ATP</name>
        <dbReference type="ChEBI" id="CHEBI:30616"/>
    </ligand>
</feature>
<feature type="binding site" evidence="7">
    <location>
        <position position="300"/>
    </location>
    <ligand>
        <name>D-alanine</name>
        <dbReference type="ChEBI" id="CHEBI:57416"/>
    </ligand>
</feature>
<keyword evidence="3 7" id="KW-0547">Nucleotide-binding</keyword>
<dbReference type="Pfam" id="PF00501">
    <property type="entry name" value="AMP-binding"/>
    <property type="match status" value="1"/>
</dbReference>
<dbReference type="NCBIfam" id="NF003417">
    <property type="entry name" value="PRK04813.1"/>
    <property type="match status" value="1"/>
</dbReference>
<dbReference type="FunFam" id="3.30.300.30:FF:000012">
    <property type="entry name" value="D-alanine--D-alanyl carrier protein ligase"/>
    <property type="match status" value="1"/>
</dbReference>
<dbReference type="GO" id="GO:0005524">
    <property type="term" value="F:ATP binding"/>
    <property type="evidence" value="ECO:0007669"/>
    <property type="project" value="UniProtKB-KW"/>
</dbReference>
<dbReference type="UniPathway" id="UPA00556"/>
<feature type="binding site" evidence="7">
    <location>
        <begin position="291"/>
        <end position="296"/>
    </location>
    <ligand>
        <name>ATP</name>
        <dbReference type="ChEBI" id="CHEBI:30616"/>
    </ligand>
</feature>
<proteinExistence type="inferred from homology"/>
<evidence type="ECO:0000256" key="4">
    <source>
        <dbReference type="ARBA" id="ARBA00022840"/>
    </source>
</evidence>
<feature type="domain" description="AMP-dependent synthetase/ligase" evidence="8">
    <location>
        <begin position="16"/>
        <end position="358"/>
    </location>
</feature>
<dbReference type="Gene3D" id="3.30.300.30">
    <property type="match status" value="1"/>
</dbReference>
<evidence type="ECO:0000256" key="6">
    <source>
        <dbReference type="ARBA" id="ARBA00061336"/>
    </source>
</evidence>
<comment type="similarity">
    <text evidence="6 7">Belongs to the ATP-dependent AMP-binding enzyme family. DltA subfamily.</text>
</comment>
<keyword evidence="11" id="KW-1185">Reference proteome</keyword>
<feature type="binding site" evidence="7">
    <location>
        <position position="495"/>
    </location>
    <ligand>
        <name>ATP</name>
        <dbReference type="ChEBI" id="CHEBI:30616"/>
    </ligand>
</feature>
<dbReference type="EC" id="6.2.1.54" evidence="7"/>
<evidence type="ECO:0000256" key="2">
    <source>
        <dbReference type="ARBA" id="ARBA00022598"/>
    </source>
</evidence>
<evidence type="ECO:0000313" key="11">
    <source>
        <dbReference type="Proteomes" id="UP000481872"/>
    </source>
</evidence>
<dbReference type="CDD" id="cd05945">
    <property type="entry name" value="DltA"/>
    <property type="match status" value="1"/>
</dbReference>
<keyword evidence="4 7" id="KW-0067">ATP-binding</keyword>
<keyword evidence="2 7" id="KW-0436">Ligase</keyword>
<dbReference type="GO" id="GO:0005737">
    <property type="term" value="C:cytoplasm"/>
    <property type="evidence" value="ECO:0007669"/>
    <property type="project" value="UniProtKB-SubCell"/>
</dbReference>
<evidence type="ECO:0000256" key="7">
    <source>
        <dbReference type="HAMAP-Rule" id="MF_00593"/>
    </source>
</evidence>
<dbReference type="InterPro" id="IPR010071">
    <property type="entry name" value="AA_adenyl_dom"/>
</dbReference>
<dbReference type="AlphaFoldDB" id="A0A6M0H535"/>
<feature type="binding site" evidence="7">
    <location>
        <position position="386"/>
    </location>
    <ligand>
        <name>ATP</name>
        <dbReference type="ChEBI" id="CHEBI:30616"/>
    </ligand>
</feature>
<sequence length="506" mass="57941">MSLIKCIDDYGIHSSNKMAHISEDNSITYGDLKKYSDALANYLLKNYGNENTPILVYGHKENEMLYSFIGIVKSGHSYVPIDSSLPVERVRDIIEVSQPHIIISIEEMPFELENIKIINYNTLIEIFKTSEVESISEEYYVKKEDVYYSIFTSGSTGRPKGVQITLGCLESFVKWGLSLCNDKEKVFMNQAPFSFDLSVMDTYLSLASGSTLYSINKKMISNMKELFKSFETSNITTWVSTPSFADMCLSDSNFNEKLLDKLDTMLFCGETLTNSTVSKIRQAFPKVKIYNTYGPTESTVAITSIEVTDKINEDFAPLPVGYSKENTWLYIMDENKNILPEGEKGEIIIVGDSVSIGYMNNEEINKKSFGTMEINGKTYRMYKTGDKGYMKDNLLFYCGRLDFQVKLNGYRIELEDIENNIKNIDFIDNTIVLPHEKEGKIQYLIGVVTLTKRVEEKDFKIVSNIKNKLKEYIPEYMIPRKFVIKETLPMTPNGKVNRRALMEEMK</sequence>
<dbReference type="GO" id="GO:0070395">
    <property type="term" value="P:lipoteichoic acid biosynthetic process"/>
    <property type="evidence" value="ECO:0007669"/>
    <property type="project" value="UniProtKB-UniRule"/>
</dbReference>
<dbReference type="InterPro" id="IPR025110">
    <property type="entry name" value="AMP-bd_C"/>
</dbReference>
<evidence type="ECO:0000259" key="8">
    <source>
        <dbReference type="Pfam" id="PF00501"/>
    </source>
</evidence>
<dbReference type="InterPro" id="IPR042099">
    <property type="entry name" value="ANL_N_sf"/>
</dbReference>
<dbReference type="InterPro" id="IPR044507">
    <property type="entry name" value="DltA-like"/>
</dbReference>
<gene>
    <name evidence="7 10" type="primary">dltA</name>
    <name evidence="10" type="ORF">G3M99_07395</name>
</gene>
<dbReference type="Proteomes" id="UP000481872">
    <property type="component" value="Unassembled WGS sequence"/>
</dbReference>
<comment type="subcellular location">
    <subcellularLocation>
        <location evidence="7">Cytoplasm</location>
    </subcellularLocation>
</comment>
<dbReference type="PANTHER" id="PTHR45398:SF1">
    <property type="entry name" value="ENZYME, PUTATIVE (JCVI)-RELATED"/>
    <property type="match status" value="1"/>
</dbReference>
<dbReference type="SUPFAM" id="SSF56801">
    <property type="entry name" value="Acetyl-CoA synthetase-like"/>
    <property type="match status" value="1"/>
</dbReference>
<dbReference type="GO" id="GO:0047473">
    <property type="term" value="F:D-alanine [D-alanyl carrier protein] ligase activity"/>
    <property type="evidence" value="ECO:0007669"/>
    <property type="project" value="UniProtKB-UniRule"/>
</dbReference>
<dbReference type="InterPro" id="IPR045851">
    <property type="entry name" value="AMP-bd_C_sf"/>
</dbReference>
<evidence type="ECO:0000313" key="10">
    <source>
        <dbReference type="EMBL" id="NEU04692.1"/>
    </source>
</evidence>
<organism evidence="10 11">
    <name type="scientific">Clostridium senegalense</name>
    <dbReference type="NCBI Taxonomy" id="1465809"/>
    <lineage>
        <taxon>Bacteria</taxon>
        <taxon>Bacillati</taxon>
        <taxon>Bacillota</taxon>
        <taxon>Clostridia</taxon>
        <taxon>Eubacteriales</taxon>
        <taxon>Clostridiaceae</taxon>
        <taxon>Clostridium</taxon>
    </lineage>
</organism>
<comment type="catalytic activity">
    <reaction evidence="7">
        <text>holo-[D-alanyl-carrier protein] + D-alanine + ATP = D-alanyl-[D-alanyl-carrier protein] + AMP + diphosphate</text>
        <dbReference type="Rhea" id="RHEA:55132"/>
        <dbReference type="Rhea" id="RHEA-COMP:14102"/>
        <dbReference type="Rhea" id="RHEA-COMP:14103"/>
        <dbReference type="ChEBI" id="CHEBI:30616"/>
        <dbReference type="ChEBI" id="CHEBI:33019"/>
        <dbReference type="ChEBI" id="CHEBI:57416"/>
        <dbReference type="ChEBI" id="CHEBI:64479"/>
        <dbReference type="ChEBI" id="CHEBI:138620"/>
        <dbReference type="ChEBI" id="CHEBI:456215"/>
        <dbReference type="EC" id="6.2.1.54"/>
    </reaction>
</comment>
<feature type="domain" description="AMP-binding enzyme C-terminal" evidence="9">
    <location>
        <begin position="417"/>
        <end position="495"/>
    </location>
</feature>
<comment type="caution">
    <text evidence="10">The sequence shown here is derived from an EMBL/GenBank/DDBJ whole genome shotgun (WGS) entry which is preliminary data.</text>
</comment>
<dbReference type="NCBIfam" id="TIGR01733">
    <property type="entry name" value="AA-adenyl-dom"/>
    <property type="match status" value="1"/>
</dbReference>
<dbReference type="NCBIfam" id="TIGR01734">
    <property type="entry name" value="D-ala-DACP-lig"/>
    <property type="match status" value="1"/>
</dbReference>
<feature type="binding site" evidence="7">
    <location>
        <position position="196"/>
    </location>
    <ligand>
        <name>D-alanine</name>
        <dbReference type="ChEBI" id="CHEBI:57416"/>
    </ligand>
</feature>